<comment type="function">
    <text evidence="7">Required to prevent the misactivation of serine (Ser) with tRNA(Ala) by promoting the hydrolysis of Ser-mischarged tRNA(Ala), thereby playing a role in translational fidelity. Binds directly to the catalytic domain of AARS/AlaRS and captures Ser that is misactivated by AARS/AlaRS, preventing the charging of Ser adenylates to tRNA(Ala) and precluding Ser misincorporation in nascent peptides.</text>
</comment>
<dbReference type="InterPro" id="IPR036770">
    <property type="entry name" value="Ankyrin_rpt-contain_sf"/>
</dbReference>
<proteinExistence type="predicted"/>
<dbReference type="InterPro" id="IPR051637">
    <property type="entry name" value="Ank_repeat_dom-contain_49"/>
</dbReference>
<keyword evidence="3" id="KW-0963">Cytoplasm</keyword>
<evidence type="ECO:0000256" key="1">
    <source>
        <dbReference type="ARBA" id="ARBA00004123"/>
    </source>
</evidence>
<dbReference type="PROSITE" id="PS50088">
    <property type="entry name" value="ANK_REPEAT"/>
    <property type="match status" value="4"/>
</dbReference>
<dbReference type="GO" id="GO:0005737">
    <property type="term" value="C:cytoplasm"/>
    <property type="evidence" value="ECO:0007669"/>
    <property type="project" value="UniProtKB-SubCell"/>
</dbReference>
<dbReference type="Proteomes" id="UP000261540">
    <property type="component" value="Unplaced"/>
</dbReference>
<evidence type="ECO:0000256" key="6">
    <source>
        <dbReference type="ARBA" id="ARBA00023242"/>
    </source>
</evidence>
<keyword evidence="12" id="KW-1185">Reference proteome</keyword>
<dbReference type="SMART" id="SM00248">
    <property type="entry name" value="ANK"/>
    <property type="match status" value="8"/>
</dbReference>
<sequence>MADEAVLKRLVGLARDGRLRDIEHALYDNNDLRSWIGVARLPRSGDTLLHYAARHGALDVLAFLVQDVGMDVELCNSDYKRALHEAASMGRGDCVHYLLARGAKVDCLKKSDWTPLMMACTRRDLEVIRQLIEHWADPALKNKDGWNCFHIACREGDPSVVHCLLEASPEVWDTESTTLRSPLHTAAMHGCEEVVSVLLEKCSYRPDSRDSCGITPFTDALRNGHIGIAKLLLDKHQASPSAADCMGAQPLHHASVTAQEGALRFLMQDLGVDVNARATDIGLTALHYAAKEGHSNTVRTLFELGADLQAKDIKGRTGKS</sequence>
<dbReference type="Pfam" id="PF00023">
    <property type="entry name" value="Ank"/>
    <property type="match status" value="2"/>
</dbReference>
<dbReference type="AlphaFoldDB" id="A0A3B3R051"/>
<evidence type="ECO:0000313" key="12">
    <source>
        <dbReference type="Proteomes" id="UP000261540"/>
    </source>
</evidence>
<feature type="repeat" description="ANK" evidence="10">
    <location>
        <begin position="281"/>
        <end position="313"/>
    </location>
</feature>
<evidence type="ECO:0000256" key="4">
    <source>
        <dbReference type="ARBA" id="ARBA00022737"/>
    </source>
</evidence>
<dbReference type="PRINTS" id="PR01415">
    <property type="entry name" value="ANKYRIN"/>
</dbReference>
<dbReference type="PANTHER" id="PTHR24180:SF45">
    <property type="entry name" value="POLY [ADP-RIBOSE] POLYMERASE TANKYRASE"/>
    <property type="match status" value="1"/>
</dbReference>
<dbReference type="InterPro" id="IPR002110">
    <property type="entry name" value="Ankyrin_rpt"/>
</dbReference>
<evidence type="ECO:0000256" key="3">
    <source>
        <dbReference type="ARBA" id="ARBA00022490"/>
    </source>
</evidence>
<accession>A0A3B3R051</accession>
<feature type="repeat" description="ANK" evidence="10">
    <location>
        <begin position="111"/>
        <end position="143"/>
    </location>
</feature>
<dbReference type="PROSITE" id="PS50297">
    <property type="entry name" value="ANK_REP_REGION"/>
    <property type="match status" value="3"/>
</dbReference>
<dbReference type="PANTHER" id="PTHR24180">
    <property type="entry name" value="CYCLIN-DEPENDENT KINASE INHIBITOR 2C-RELATED"/>
    <property type="match status" value="1"/>
</dbReference>
<dbReference type="GO" id="GO:0005634">
    <property type="term" value="C:nucleus"/>
    <property type="evidence" value="ECO:0007669"/>
    <property type="project" value="UniProtKB-SubCell"/>
</dbReference>
<keyword evidence="5 10" id="KW-0040">ANK repeat</keyword>
<reference evidence="11" key="1">
    <citation type="submission" date="2025-08" db="UniProtKB">
        <authorList>
            <consortium name="Ensembl"/>
        </authorList>
    </citation>
    <scope>IDENTIFICATION</scope>
</reference>
<comment type="subcellular location">
    <subcellularLocation>
        <location evidence="2">Cytoplasm</location>
    </subcellularLocation>
    <subcellularLocation>
        <location evidence="1">Nucleus</location>
    </subcellularLocation>
</comment>
<evidence type="ECO:0000256" key="10">
    <source>
        <dbReference type="PROSITE-ProRule" id="PRU00023"/>
    </source>
</evidence>
<evidence type="ECO:0000256" key="8">
    <source>
        <dbReference type="ARBA" id="ARBA00062703"/>
    </source>
</evidence>
<dbReference type="Ensembl" id="ENSPKIT00000035216.1">
    <property type="protein sequence ID" value="ENSPKIP00000011076.1"/>
    <property type="gene ID" value="ENSPKIG00000025531.1"/>
</dbReference>
<evidence type="ECO:0000256" key="9">
    <source>
        <dbReference type="ARBA" id="ARBA00067264"/>
    </source>
</evidence>
<keyword evidence="4" id="KW-0677">Repeat</keyword>
<evidence type="ECO:0000313" key="11">
    <source>
        <dbReference type="Ensembl" id="ENSPKIP00000011076.1"/>
    </source>
</evidence>
<keyword evidence="6" id="KW-0539">Nucleus</keyword>
<feature type="repeat" description="ANK" evidence="10">
    <location>
        <begin position="78"/>
        <end position="110"/>
    </location>
</feature>
<dbReference type="FunFam" id="1.25.40.20:FF:000336">
    <property type="entry name" value="Ankyrin repeat domain-containing protein 16"/>
    <property type="match status" value="1"/>
</dbReference>
<name>A0A3B3R051_9TELE</name>
<evidence type="ECO:0000256" key="7">
    <source>
        <dbReference type="ARBA" id="ARBA00053725"/>
    </source>
</evidence>
<reference evidence="11" key="2">
    <citation type="submission" date="2025-09" db="UniProtKB">
        <authorList>
            <consortium name="Ensembl"/>
        </authorList>
    </citation>
    <scope>IDENTIFICATION</scope>
</reference>
<evidence type="ECO:0000256" key="2">
    <source>
        <dbReference type="ARBA" id="ARBA00004496"/>
    </source>
</evidence>
<evidence type="ECO:0000256" key="5">
    <source>
        <dbReference type="ARBA" id="ARBA00023043"/>
    </source>
</evidence>
<dbReference type="Gene3D" id="1.25.40.20">
    <property type="entry name" value="Ankyrin repeat-containing domain"/>
    <property type="match status" value="3"/>
</dbReference>
<comment type="subunit">
    <text evidence="8">Interacts with AARS; the interaction is direct.</text>
</comment>
<organism evidence="11 12">
    <name type="scientific">Paramormyrops kingsleyae</name>
    <dbReference type="NCBI Taxonomy" id="1676925"/>
    <lineage>
        <taxon>Eukaryota</taxon>
        <taxon>Metazoa</taxon>
        <taxon>Chordata</taxon>
        <taxon>Craniata</taxon>
        <taxon>Vertebrata</taxon>
        <taxon>Euteleostomi</taxon>
        <taxon>Actinopterygii</taxon>
        <taxon>Neopterygii</taxon>
        <taxon>Teleostei</taxon>
        <taxon>Osteoglossocephala</taxon>
        <taxon>Osteoglossomorpha</taxon>
        <taxon>Osteoglossiformes</taxon>
        <taxon>Mormyridae</taxon>
        <taxon>Paramormyrops</taxon>
    </lineage>
</organism>
<dbReference type="Pfam" id="PF12796">
    <property type="entry name" value="Ank_2"/>
    <property type="match status" value="2"/>
</dbReference>
<dbReference type="GeneTree" id="ENSGT00940000153969"/>
<protein>
    <recommendedName>
        <fullName evidence="9">Ankyrin repeat domain-containing protein 16</fullName>
    </recommendedName>
</protein>
<dbReference type="SUPFAM" id="SSF48403">
    <property type="entry name" value="Ankyrin repeat"/>
    <property type="match status" value="2"/>
</dbReference>
<feature type="repeat" description="ANK" evidence="10">
    <location>
        <begin position="44"/>
        <end position="77"/>
    </location>
</feature>